<dbReference type="InterPro" id="IPR003593">
    <property type="entry name" value="AAA+_ATPase"/>
</dbReference>
<dbReference type="GO" id="GO:0015417">
    <property type="term" value="F:ABC-type polyamine transporter activity"/>
    <property type="evidence" value="ECO:0007669"/>
    <property type="project" value="UniProtKB-EC"/>
</dbReference>
<dbReference type="GO" id="GO:0015847">
    <property type="term" value="P:putrescine transport"/>
    <property type="evidence" value="ECO:0007669"/>
    <property type="project" value="UniProtKB-ARBA"/>
</dbReference>
<evidence type="ECO:0000256" key="5">
    <source>
        <dbReference type="ARBA" id="ARBA00022967"/>
    </source>
</evidence>
<accession>A0A346DZR1</accession>
<dbReference type="InterPro" id="IPR005893">
    <property type="entry name" value="PotA-like"/>
</dbReference>
<dbReference type="PANTHER" id="PTHR42781:SF4">
    <property type="entry name" value="SPERMIDINE_PUTRESCINE IMPORT ATP-BINDING PROTEIN POTA"/>
    <property type="match status" value="1"/>
</dbReference>
<dbReference type="InterPro" id="IPR013611">
    <property type="entry name" value="Transp-assoc_OB_typ2"/>
</dbReference>
<keyword evidence="6 7" id="KW-0472">Membrane</keyword>
<keyword evidence="3 7" id="KW-0547">Nucleotide-binding</keyword>
<evidence type="ECO:0000256" key="2">
    <source>
        <dbReference type="ARBA" id="ARBA00022475"/>
    </source>
</evidence>
<gene>
    <name evidence="7" type="primary">potA</name>
    <name evidence="9" type="ORF">C9I82_250</name>
</gene>
<dbReference type="InterPro" id="IPR003439">
    <property type="entry name" value="ABC_transporter-like_ATP-bd"/>
</dbReference>
<evidence type="ECO:0000313" key="9">
    <source>
        <dbReference type="EMBL" id="AXN02216.1"/>
    </source>
</evidence>
<dbReference type="SMART" id="SM00382">
    <property type="entry name" value="AAA"/>
    <property type="match status" value="1"/>
</dbReference>
<keyword evidence="10" id="KW-1185">Reference proteome</keyword>
<evidence type="ECO:0000259" key="8">
    <source>
        <dbReference type="PROSITE" id="PS50893"/>
    </source>
</evidence>
<name>A0A346DZR1_9ENTR</name>
<dbReference type="Pfam" id="PF00005">
    <property type="entry name" value="ABC_tran"/>
    <property type="match status" value="1"/>
</dbReference>
<dbReference type="InterPro" id="IPR008995">
    <property type="entry name" value="Mo/tungstate-bd_C_term_dom"/>
</dbReference>
<keyword evidence="1 7" id="KW-0813">Transport</keyword>
<dbReference type="PROSITE" id="PS00211">
    <property type="entry name" value="ABC_TRANSPORTER_1"/>
    <property type="match status" value="1"/>
</dbReference>
<comment type="similarity">
    <text evidence="7">Belongs to the ABC transporter superfamily. Spermidine/putrescine importer (TC 3.A.1.11.1) family.</text>
</comment>
<organism evidence="9 10">
    <name type="scientific">Candidatus Purcelliella pentastirinorum</name>
    <dbReference type="NCBI Taxonomy" id="472834"/>
    <lineage>
        <taxon>Bacteria</taxon>
        <taxon>Pseudomonadati</taxon>
        <taxon>Pseudomonadota</taxon>
        <taxon>Gammaproteobacteria</taxon>
        <taxon>Enterobacterales</taxon>
        <taxon>Enterobacteriaceae</taxon>
        <taxon>Candidatus Purcelliella</taxon>
    </lineage>
</organism>
<dbReference type="PANTHER" id="PTHR42781">
    <property type="entry name" value="SPERMIDINE/PUTRESCINE IMPORT ATP-BINDING PROTEIN POTA"/>
    <property type="match status" value="1"/>
</dbReference>
<dbReference type="GO" id="GO:0043190">
    <property type="term" value="C:ATP-binding cassette (ABC) transporter complex"/>
    <property type="evidence" value="ECO:0007669"/>
    <property type="project" value="InterPro"/>
</dbReference>
<evidence type="ECO:0000256" key="6">
    <source>
        <dbReference type="ARBA" id="ARBA00023136"/>
    </source>
</evidence>
<dbReference type="InterPro" id="IPR017871">
    <property type="entry name" value="ABC_transporter-like_CS"/>
</dbReference>
<dbReference type="AlphaFoldDB" id="A0A346DZR1"/>
<dbReference type="EMBL" id="CP028374">
    <property type="protein sequence ID" value="AXN02216.1"/>
    <property type="molecule type" value="Genomic_DNA"/>
</dbReference>
<dbReference type="GO" id="GO:0016887">
    <property type="term" value="F:ATP hydrolysis activity"/>
    <property type="evidence" value="ECO:0007669"/>
    <property type="project" value="InterPro"/>
</dbReference>
<evidence type="ECO:0000256" key="3">
    <source>
        <dbReference type="ARBA" id="ARBA00022741"/>
    </source>
</evidence>
<comment type="catalytic activity">
    <reaction evidence="7">
        <text>ATP + H2O + polyamine-[polyamine-binding protein]Side 1 = ADP + phosphate + polyamineSide 2 + [polyamine-binding protein]Side 1.</text>
        <dbReference type="EC" id="7.6.2.11"/>
    </reaction>
</comment>
<keyword evidence="4 7" id="KW-0067">ATP-binding</keyword>
<comment type="function">
    <text evidence="7">Part of the ABC transporter complex PotABCD involved in spermidine/putrescine import. Responsible for energy coupling to the transport system.</text>
</comment>
<dbReference type="InterPro" id="IPR027417">
    <property type="entry name" value="P-loop_NTPase"/>
</dbReference>
<dbReference type="Gene3D" id="3.40.50.300">
    <property type="entry name" value="P-loop containing nucleotide triphosphate hydrolases"/>
    <property type="match status" value="1"/>
</dbReference>
<dbReference type="SUPFAM" id="SSF50331">
    <property type="entry name" value="MOP-like"/>
    <property type="match status" value="1"/>
</dbReference>
<dbReference type="EC" id="7.6.2.11" evidence="7"/>
<dbReference type="SUPFAM" id="SSF52540">
    <property type="entry name" value="P-loop containing nucleoside triphosphate hydrolases"/>
    <property type="match status" value="1"/>
</dbReference>
<dbReference type="Proteomes" id="UP000256856">
    <property type="component" value="Chromosome"/>
</dbReference>
<evidence type="ECO:0000256" key="7">
    <source>
        <dbReference type="RuleBase" id="RU364083"/>
    </source>
</evidence>
<feature type="domain" description="ABC transporter" evidence="8">
    <location>
        <begin position="20"/>
        <end position="250"/>
    </location>
</feature>
<evidence type="ECO:0000256" key="4">
    <source>
        <dbReference type="ARBA" id="ARBA00022840"/>
    </source>
</evidence>
<keyword evidence="5 7" id="KW-1278">Translocase</keyword>
<comment type="subunit">
    <text evidence="7">The complex is composed of two ATP-binding proteins (PotA), two transmembrane proteins (PotB and PotC) and a solute-binding protein (PotD).</text>
</comment>
<dbReference type="NCBIfam" id="TIGR01187">
    <property type="entry name" value="potA"/>
    <property type="match status" value="1"/>
</dbReference>
<sequence length="380" mass="44243">MHIINRVINMIKKNSKKILMKLVNINKLYKKKKIITNFNMNIYYGEFLTILGPSGCGKTTILRLISGLEKANTGNIFLNNKNITNTPAENRNINTVFQNYALFPHMSVFENIAFGLKIQKITKKQIIKRVNESLSMVQLENFKKRYPNQLSGGEQQRVAIARAVINRPKILLLDEPLSALDYKLKKKMQNKLKYLQRELKITFILVTHDQEEALSISDRILVIKNGHIEQEGTPREIYEKPNNIFVAKFIGEINIFNTEVLKIINKKKIMVEIDGKFFILKIKFKAIIGQKIHILLRPEDLRVEEINNKQKTNKLIGYVRERNYKGMTLESTVELENGKIITVSEFFNEDDPNVDHNLNQKMAVSWVKNWEVILPYENKK</sequence>
<dbReference type="InterPro" id="IPR050093">
    <property type="entry name" value="ABC_SmlMolc_Importer"/>
</dbReference>
<dbReference type="KEGG" id="ppet:C9I82_250"/>
<evidence type="ECO:0000256" key="1">
    <source>
        <dbReference type="ARBA" id="ARBA00022448"/>
    </source>
</evidence>
<dbReference type="PROSITE" id="PS50893">
    <property type="entry name" value="ABC_TRANSPORTER_2"/>
    <property type="match status" value="1"/>
</dbReference>
<proteinExistence type="inferred from homology"/>
<dbReference type="Pfam" id="PF08402">
    <property type="entry name" value="TOBE_2"/>
    <property type="match status" value="1"/>
</dbReference>
<protein>
    <recommendedName>
        <fullName evidence="7">Spermidine/putrescine import ATP-binding protein PotA</fullName>
        <ecNumber evidence="7">7.6.2.11</ecNumber>
    </recommendedName>
</protein>
<keyword evidence="2 7" id="KW-1003">Cell membrane</keyword>
<dbReference type="GO" id="GO:0005524">
    <property type="term" value="F:ATP binding"/>
    <property type="evidence" value="ECO:0007669"/>
    <property type="project" value="UniProtKB-KW"/>
</dbReference>
<evidence type="ECO:0000313" key="10">
    <source>
        <dbReference type="Proteomes" id="UP000256856"/>
    </source>
</evidence>
<reference evidence="9 10" key="1">
    <citation type="submission" date="2018-03" db="EMBL/GenBank/DDBJ databases">
        <title>A parallel universe: an anciently diverged bacterial symbiosis in a Hawaiian planthopper (Hemiptera: Cixiidae) reveals rearranged nutritional responsibilities.</title>
        <authorList>
            <person name="Bennett G."/>
            <person name="Mao M."/>
        </authorList>
    </citation>
    <scope>NUCLEOTIDE SEQUENCE [LARGE SCALE GENOMIC DNA]</scope>
    <source>
        <strain evidence="9 10">OLIH</strain>
    </source>
</reference>
<dbReference type="Gene3D" id="2.40.50.100">
    <property type="match status" value="1"/>
</dbReference>
<dbReference type="NCBIfam" id="NF006987">
    <property type="entry name" value="PRK09452.1"/>
    <property type="match status" value="1"/>
</dbReference>
<dbReference type="FunFam" id="3.40.50.300:FF:000133">
    <property type="entry name" value="Spermidine/putrescine import ATP-binding protein PotA"/>
    <property type="match status" value="1"/>
</dbReference>